<feature type="transmembrane region" description="Helical" evidence="6">
    <location>
        <begin position="81"/>
        <end position="102"/>
    </location>
</feature>
<dbReference type="InterPro" id="IPR027469">
    <property type="entry name" value="Cation_efflux_TMD_sf"/>
</dbReference>
<evidence type="ECO:0000313" key="9">
    <source>
        <dbReference type="EMBL" id="MBE9030126.1"/>
    </source>
</evidence>
<evidence type="ECO:0000256" key="6">
    <source>
        <dbReference type="SAM" id="Phobius"/>
    </source>
</evidence>
<feature type="transmembrane region" description="Helical" evidence="6">
    <location>
        <begin position="40"/>
        <end position="60"/>
    </location>
</feature>
<organism evidence="9 10">
    <name type="scientific">Romeriopsis navalis LEGE 11480</name>
    <dbReference type="NCBI Taxonomy" id="2777977"/>
    <lineage>
        <taxon>Bacteria</taxon>
        <taxon>Bacillati</taxon>
        <taxon>Cyanobacteriota</taxon>
        <taxon>Cyanophyceae</taxon>
        <taxon>Leptolyngbyales</taxon>
        <taxon>Leptolyngbyaceae</taxon>
        <taxon>Romeriopsis</taxon>
        <taxon>Romeriopsis navalis</taxon>
    </lineage>
</organism>
<dbReference type="InterPro" id="IPR058533">
    <property type="entry name" value="Cation_efflux_TM"/>
</dbReference>
<keyword evidence="3 6" id="KW-0812">Transmembrane</keyword>
<evidence type="ECO:0000256" key="1">
    <source>
        <dbReference type="ARBA" id="ARBA00004141"/>
    </source>
</evidence>
<gene>
    <name evidence="9" type="ORF">IQ266_10335</name>
</gene>
<reference evidence="9" key="1">
    <citation type="submission" date="2020-10" db="EMBL/GenBank/DDBJ databases">
        <authorList>
            <person name="Castelo-Branco R."/>
            <person name="Eusebio N."/>
            <person name="Adriana R."/>
            <person name="Vieira A."/>
            <person name="Brugerolle De Fraissinette N."/>
            <person name="Rezende De Castro R."/>
            <person name="Schneider M.P."/>
            <person name="Vasconcelos V."/>
            <person name="Leao P.N."/>
        </authorList>
    </citation>
    <scope>NUCLEOTIDE SEQUENCE</scope>
    <source>
        <strain evidence="9">LEGE 11480</strain>
    </source>
</reference>
<dbReference type="GO" id="GO:0016020">
    <property type="term" value="C:membrane"/>
    <property type="evidence" value="ECO:0007669"/>
    <property type="project" value="UniProtKB-SubCell"/>
</dbReference>
<proteinExistence type="predicted"/>
<comment type="caution">
    <text evidence="9">The sequence shown here is derived from an EMBL/GenBank/DDBJ whole genome shotgun (WGS) entry which is preliminary data.</text>
</comment>
<feature type="transmembrane region" description="Helical" evidence="6">
    <location>
        <begin position="187"/>
        <end position="204"/>
    </location>
</feature>
<dbReference type="GO" id="GO:0008324">
    <property type="term" value="F:monoatomic cation transmembrane transporter activity"/>
    <property type="evidence" value="ECO:0007669"/>
    <property type="project" value="InterPro"/>
</dbReference>
<dbReference type="Pfam" id="PF16916">
    <property type="entry name" value="ZT_dimer"/>
    <property type="match status" value="1"/>
</dbReference>
<evidence type="ECO:0000256" key="5">
    <source>
        <dbReference type="ARBA" id="ARBA00023136"/>
    </source>
</evidence>
<keyword evidence="5 6" id="KW-0472">Membrane</keyword>
<evidence type="ECO:0000259" key="7">
    <source>
        <dbReference type="Pfam" id="PF01545"/>
    </source>
</evidence>
<feature type="transmembrane region" description="Helical" evidence="6">
    <location>
        <begin position="122"/>
        <end position="140"/>
    </location>
</feature>
<name>A0A928VK93_9CYAN</name>
<dbReference type="EMBL" id="JADEXQ010000029">
    <property type="protein sequence ID" value="MBE9030126.1"/>
    <property type="molecule type" value="Genomic_DNA"/>
</dbReference>
<evidence type="ECO:0000313" key="10">
    <source>
        <dbReference type="Proteomes" id="UP000625316"/>
    </source>
</evidence>
<sequence length="314" mass="34143">MVAKSQRYPTTQRFLLAALWLELLALTVKVFVGWQTNSLALLATALYCAIAAVSAIYAIIATYNLQQAGRPVWGHNPWESGLAAAFIALLGFGGIILSSVALQHLAASPQLHQAPPVTITRAQLQVQLLFGMCSLGLAWLQKRWAKRFRSLALATNGDQVLRESLLSLGLLLGLSSIQQGYTWLDPVLALGLVVSAGFSAWGMFQRQQPLMVRQIAIAPEAIAQAVRRVDGVTHCAQIESRGIVGRQVLISLTLRIHPEFLGMEGRIIQSVEAILRETYGPVKVNTKVDNDWNDLQTALSDATNSNSSHSGIDL</sequence>
<dbReference type="Proteomes" id="UP000625316">
    <property type="component" value="Unassembled WGS sequence"/>
</dbReference>
<keyword evidence="10" id="KW-1185">Reference proteome</keyword>
<feature type="transmembrane region" description="Helical" evidence="6">
    <location>
        <begin position="14"/>
        <end position="34"/>
    </location>
</feature>
<dbReference type="AlphaFoldDB" id="A0A928VK93"/>
<protein>
    <submittedName>
        <fullName evidence="9">Cation transporter</fullName>
    </submittedName>
</protein>
<dbReference type="Pfam" id="PF01545">
    <property type="entry name" value="Cation_efflux"/>
    <property type="match status" value="1"/>
</dbReference>
<dbReference type="SUPFAM" id="SSF161111">
    <property type="entry name" value="Cation efflux protein transmembrane domain-like"/>
    <property type="match status" value="1"/>
</dbReference>
<feature type="domain" description="Cation efflux protein transmembrane" evidence="7">
    <location>
        <begin position="15"/>
        <end position="204"/>
    </location>
</feature>
<evidence type="ECO:0000256" key="4">
    <source>
        <dbReference type="ARBA" id="ARBA00022989"/>
    </source>
</evidence>
<keyword evidence="2" id="KW-0813">Transport</keyword>
<evidence type="ECO:0000256" key="2">
    <source>
        <dbReference type="ARBA" id="ARBA00022448"/>
    </source>
</evidence>
<dbReference type="InterPro" id="IPR027470">
    <property type="entry name" value="Cation_efflux_CTD"/>
</dbReference>
<dbReference type="RefSeq" id="WP_264324952.1">
    <property type="nucleotide sequence ID" value="NZ_JADEXQ010000029.1"/>
</dbReference>
<accession>A0A928VK93</accession>
<feature type="domain" description="Cation efflux protein cytoplasmic" evidence="8">
    <location>
        <begin position="220"/>
        <end position="289"/>
    </location>
</feature>
<evidence type="ECO:0000256" key="3">
    <source>
        <dbReference type="ARBA" id="ARBA00022692"/>
    </source>
</evidence>
<dbReference type="Gene3D" id="1.20.1510.10">
    <property type="entry name" value="Cation efflux protein transmembrane domain"/>
    <property type="match status" value="1"/>
</dbReference>
<evidence type="ECO:0000259" key="8">
    <source>
        <dbReference type="Pfam" id="PF16916"/>
    </source>
</evidence>
<feature type="transmembrane region" description="Helical" evidence="6">
    <location>
        <begin position="160"/>
        <end position="181"/>
    </location>
</feature>
<comment type="subcellular location">
    <subcellularLocation>
        <location evidence="1">Membrane</location>
        <topology evidence="1">Multi-pass membrane protein</topology>
    </subcellularLocation>
</comment>
<keyword evidence="4 6" id="KW-1133">Transmembrane helix</keyword>